<evidence type="ECO:0000259" key="2">
    <source>
        <dbReference type="Pfam" id="PF02719"/>
    </source>
</evidence>
<dbReference type="AlphaFoldDB" id="A0A0F9GSN6"/>
<comment type="similarity">
    <text evidence="1">Belongs to the polysaccharide synthase family.</text>
</comment>
<dbReference type="PANTHER" id="PTHR43318:SF2">
    <property type="entry name" value="UDP-N-ACETYLGLUCOSAMINE 4,6-DEHYDRATASE (INVERTING)"/>
    <property type="match status" value="1"/>
</dbReference>
<dbReference type="Gene3D" id="3.40.50.720">
    <property type="entry name" value="NAD(P)-binding Rossmann-like Domain"/>
    <property type="match status" value="1"/>
</dbReference>
<dbReference type="InterPro" id="IPR036291">
    <property type="entry name" value="NAD(P)-bd_dom_sf"/>
</dbReference>
<dbReference type="EMBL" id="LAZR01019128">
    <property type="protein sequence ID" value="KKL93656.1"/>
    <property type="molecule type" value="Genomic_DNA"/>
</dbReference>
<dbReference type="SUPFAM" id="SSF51735">
    <property type="entry name" value="NAD(P)-binding Rossmann-fold domains"/>
    <property type="match status" value="1"/>
</dbReference>
<sequence length="310" mass="35491">MKANYNSTPALPDGAWDVDLTNGIEDTPYNEVIYCIFGGTGSLGSIITEGLLKEDTTEKIILVTNNEQEIWESKNLFKKDKRITWVLLDIRDREAIILFFSERTIDIVFNCAALKHVVFCEEFPMEAVKTNILGLDNIISRGCVGVEKFIQISTDKAVESVCIMGATKFIGERLVLQANKQECYTRYSVVRLGNVLNSRGSLIPQLYSDIQNHGKVFLTDDRMMRFFLTKEQVWTLLKKILGIMNGGEIFIPKMKLKSVYKLIRDELGKNAITINIIGKQRGERLVEHLYSFEEGEYLEDLDDMWVIRHE</sequence>
<gene>
    <name evidence="3" type="ORF">LCGC14_1872510</name>
</gene>
<reference evidence="3" key="1">
    <citation type="journal article" date="2015" name="Nature">
        <title>Complex archaea that bridge the gap between prokaryotes and eukaryotes.</title>
        <authorList>
            <person name="Spang A."/>
            <person name="Saw J.H."/>
            <person name="Jorgensen S.L."/>
            <person name="Zaremba-Niedzwiedzka K."/>
            <person name="Martijn J."/>
            <person name="Lind A.E."/>
            <person name="van Eijk R."/>
            <person name="Schleper C."/>
            <person name="Guy L."/>
            <person name="Ettema T.J."/>
        </authorList>
    </citation>
    <scope>NUCLEOTIDE SEQUENCE</scope>
</reference>
<comment type="caution">
    <text evidence="3">The sequence shown here is derived from an EMBL/GenBank/DDBJ whole genome shotgun (WGS) entry which is preliminary data.</text>
</comment>
<accession>A0A0F9GSN6</accession>
<dbReference type="PANTHER" id="PTHR43318">
    <property type="entry name" value="UDP-N-ACETYLGLUCOSAMINE 4,6-DEHYDRATASE"/>
    <property type="match status" value="1"/>
</dbReference>
<proteinExistence type="inferred from homology"/>
<evidence type="ECO:0000313" key="3">
    <source>
        <dbReference type="EMBL" id="KKL93656.1"/>
    </source>
</evidence>
<dbReference type="InterPro" id="IPR003869">
    <property type="entry name" value="Polysac_CapD-like"/>
</dbReference>
<name>A0A0F9GSN6_9ZZZZ</name>
<dbReference type="InterPro" id="IPR051203">
    <property type="entry name" value="Polysaccharide_Synthase-Rel"/>
</dbReference>
<protein>
    <recommendedName>
        <fullName evidence="2">Polysaccharide biosynthesis protein CapD-like domain-containing protein</fullName>
    </recommendedName>
</protein>
<feature type="domain" description="Polysaccharide biosynthesis protein CapD-like" evidence="2">
    <location>
        <begin position="36"/>
        <end position="307"/>
    </location>
</feature>
<organism evidence="3">
    <name type="scientific">marine sediment metagenome</name>
    <dbReference type="NCBI Taxonomy" id="412755"/>
    <lineage>
        <taxon>unclassified sequences</taxon>
        <taxon>metagenomes</taxon>
        <taxon>ecological metagenomes</taxon>
    </lineage>
</organism>
<dbReference type="Pfam" id="PF02719">
    <property type="entry name" value="Polysacc_synt_2"/>
    <property type="match status" value="1"/>
</dbReference>
<evidence type="ECO:0000256" key="1">
    <source>
        <dbReference type="ARBA" id="ARBA00007430"/>
    </source>
</evidence>